<keyword evidence="1" id="KW-0812">Transmembrane</keyword>
<dbReference type="PANTHER" id="PTHR34978:SF3">
    <property type="entry name" value="SLR0241 PROTEIN"/>
    <property type="match status" value="1"/>
</dbReference>
<dbReference type="KEGG" id="cbei:LF65_06405"/>
<dbReference type="EMBL" id="CP010086">
    <property type="protein sequence ID" value="AMK50420.1"/>
    <property type="molecule type" value="Genomic_DNA"/>
</dbReference>
<dbReference type="PANTHER" id="PTHR34978">
    <property type="entry name" value="POSSIBLE SENSOR-TRANSDUCER PROTEIN BLAR"/>
    <property type="match status" value="1"/>
</dbReference>
<protein>
    <submittedName>
        <fullName evidence="3">Peptidase M56</fullName>
    </submittedName>
</protein>
<gene>
    <name evidence="3" type="ORF">LF65_06405</name>
</gene>
<evidence type="ECO:0000313" key="4">
    <source>
        <dbReference type="Proteomes" id="UP000031866"/>
    </source>
</evidence>
<feature type="domain" description="Peptidase M56" evidence="2">
    <location>
        <begin position="15"/>
        <end position="328"/>
    </location>
</feature>
<dbReference type="RefSeq" id="WP_061114863.1">
    <property type="nucleotide sequence ID" value="NZ_CP010086.2"/>
</dbReference>
<feature type="transmembrane region" description="Helical" evidence="1">
    <location>
        <begin position="12"/>
        <end position="32"/>
    </location>
</feature>
<dbReference type="AlphaFoldDB" id="A0A140DME1"/>
<dbReference type="STRING" id="1520.LF65_06405"/>
<dbReference type="OrthoDB" id="9762883at2"/>
<dbReference type="InterPro" id="IPR052173">
    <property type="entry name" value="Beta-lactam_resp_regulator"/>
</dbReference>
<evidence type="ECO:0000313" key="3">
    <source>
        <dbReference type="EMBL" id="AMK50420.1"/>
    </source>
</evidence>
<evidence type="ECO:0000256" key="1">
    <source>
        <dbReference type="SAM" id="Phobius"/>
    </source>
</evidence>
<dbReference type="Pfam" id="PF05569">
    <property type="entry name" value="Peptidase_M56"/>
    <property type="match status" value="1"/>
</dbReference>
<accession>A0A140DME1</accession>
<keyword evidence="1" id="KW-0472">Membrane</keyword>
<name>A0A140DME1_CLOBE</name>
<evidence type="ECO:0000259" key="2">
    <source>
        <dbReference type="Pfam" id="PF05569"/>
    </source>
</evidence>
<sequence>MYEFFNYLDQLFKIIFQTSITGSILICFILIFRKFSRERIGIKFQYALWFLVILRLTIFKLPESTLSMFNLINKLGKNILLLIPNKEVHFGSMLEKGSSQASSMSNHDVILGTINSIDFRNNEINGYSLSSLTTFSLVWLMGAVFIFTYILFAYKKLRNKISSESIQNNIEFLDVLKYCQNKMKIKRDILLVETSSVKTPALLGYFNPMILIPKDIHKIISVDKLRYVFLHELSHFKRKDIVINWIIIFLKTIYWFNPIIHYGLRKMKEDMEICCDSLALSYTEDEEVAEYGFTIINLIEHFSKSVHLIGATSIVNNKSEVKRRIVMIKAFNKKAYRFSAMAVASLLVISGIALTDAKASANINGASNAVKVDKIDYAFVNDPNIIGEWQSVDFVENIEDFNINDKKFKGDLFVKELNFTEDGKVARTVFTWTKDHILNDADKTDSSYVIKDIDGSTYMFFQWKSGDYTIRGEKPCYYVLKKVSSTPSLNTNMSGNEVETRADKVDYPFINDPEVIGKWDSVDFVEDINNFNPEKKSWNGDLYLNNLIFDENGKIENKNITWTKDLVLNASDKTASKYIIKEINGSKYMFFEWKNGDYIERGATPWYYVLKQAK</sequence>
<organism evidence="3 4">
    <name type="scientific">Clostridium beijerinckii</name>
    <name type="common">Clostridium MP</name>
    <dbReference type="NCBI Taxonomy" id="1520"/>
    <lineage>
        <taxon>Bacteria</taxon>
        <taxon>Bacillati</taxon>
        <taxon>Bacillota</taxon>
        <taxon>Clostridia</taxon>
        <taxon>Eubacteriales</taxon>
        <taxon>Clostridiaceae</taxon>
        <taxon>Clostridium</taxon>
    </lineage>
</organism>
<proteinExistence type="predicted"/>
<dbReference type="Proteomes" id="UP000031866">
    <property type="component" value="Chromosome"/>
</dbReference>
<feature type="transmembrane region" description="Helical" evidence="1">
    <location>
        <begin position="135"/>
        <end position="154"/>
    </location>
</feature>
<feature type="transmembrane region" description="Helical" evidence="1">
    <location>
        <begin position="44"/>
        <end position="61"/>
    </location>
</feature>
<reference evidence="4" key="1">
    <citation type="submission" date="2014-12" db="EMBL/GenBank/DDBJ databases">
        <title>Genome sequence of Clostridium beijerinckii strain 59B.</title>
        <authorList>
            <person name="Little G.T."/>
            <person name="Minton N.P."/>
        </authorList>
    </citation>
    <scope>NUCLEOTIDE SEQUENCE [LARGE SCALE GENOMIC DNA]</scope>
    <source>
        <strain evidence="4">59B</strain>
    </source>
</reference>
<dbReference type="InterPro" id="IPR008756">
    <property type="entry name" value="Peptidase_M56"/>
</dbReference>
<keyword evidence="1" id="KW-1133">Transmembrane helix</keyword>
<dbReference type="CDD" id="cd07341">
    <property type="entry name" value="M56_BlaR1_MecR1_like"/>
    <property type="match status" value="1"/>
</dbReference>